<dbReference type="GO" id="GO:0005829">
    <property type="term" value="C:cytosol"/>
    <property type="evidence" value="ECO:0007669"/>
    <property type="project" value="TreeGrafter"/>
</dbReference>
<evidence type="ECO:0000259" key="1">
    <source>
        <dbReference type="Pfam" id="PF00206"/>
    </source>
</evidence>
<dbReference type="KEGG" id="dat:HRM2_01520"/>
<dbReference type="InterPro" id="IPR024083">
    <property type="entry name" value="Fumarase/histidase_N"/>
</dbReference>
<dbReference type="PROSITE" id="PS00163">
    <property type="entry name" value="FUMARATE_LYASES"/>
    <property type="match status" value="1"/>
</dbReference>
<dbReference type="InterPro" id="IPR051546">
    <property type="entry name" value="Aspartate_Ammonia-Lyase"/>
</dbReference>
<keyword evidence="2" id="KW-0456">Lyase</keyword>
<dbReference type="eggNOG" id="COG1027">
    <property type="taxonomic scope" value="Bacteria"/>
</dbReference>
<dbReference type="Gene3D" id="1.10.275.10">
    <property type="entry name" value="Fumarase/aspartase (N-terminal domain)"/>
    <property type="match status" value="1"/>
</dbReference>
<dbReference type="PANTHER" id="PTHR42696">
    <property type="entry name" value="ASPARTATE AMMONIA-LYASE"/>
    <property type="match status" value="1"/>
</dbReference>
<dbReference type="GO" id="GO:0006531">
    <property type="term" value="P:aspartate metabolic process"/>
    <property type="evidence" value="ECO:0007669"/>
    <property type="project" value="TreeGrafter"/>
</dbReference>
<dbReference type="Gene3D" id="1.20.200.10">
    <property type="entry name" value="Fumarase/aspartase (Central domain)"/>
    <property type="match status" value="1"/>
</dbReference>
<dbReference type="InterPro" id="IPR022761">
    <property type="entry name" value="Fumarate_lyase_N"/>
</dbReference>
<dbReference type="Proteomes" id="UP000000442">
    <property type="component" value="Chromosome"/>
</dbReference>
<dbReference type="InterPro" id="IPR008948">
    <property type="entry name" value="L-Aspartase-like"/>
</dbReference>
<reference evidence="2 3" key="1">
    <citation type="journal article" date="2009" name="Environ. Microbiol.">
        <title>Genome sequence of Desulfobacterium autotrophicum HRM2, a marine sulfate reducer oxidizing organic carbon completely to carbon dioxide.</title>
        <authorList>
            <person name="Strittmatter A.W."/>
            <person name="Liesegang H."/>
            <person name="Rabus R."/>
            <person name="Decker I."/>
            <person name="Amann J."/>
            <person name="Andres S."/>
            <person name="Henne A."/>
            <person name="Fricke W.F."/>
            <person name="Martinez-Arias R."/>
            <person name="Bartels D."/>
            <person name="Goesmann A."/>
            <person name="Krause L."/>
            <person name="Puehler A."/>
            <person name="Klenk H.P."/>
            <person name="Richter M."/>
            <person name="Schuler M."/>
            <person name="Gloeckner F.O."/>
            <person name="Meyerdierks A."/>
            <person name="Gottschalk G."/>
            <person name="Amann R."/>
        </authorList>
    </citation>
    <scope>NUCLEOTIDE SEQUENCE [LARGE SCALE GENOMIC DNA]</scope>
    <source>
        <strain evidence="3">ATCC 43914 / DSM 3382 / HRM2</strain>
    </source>
</reference>
<organism evidence="2 3">
    <name type="scientific">Desulforapulum autotrophicum (strain ATCC 43914 / DSM 3382 / VKM B-1955 / HRM2)</name>
    <name type="common">Desulfobacterium autotrophicum</name>
    <dbReference type="NCBI Taxonomy" id="177437"/>
    <lineage>
        <taxon>Bacteria</taxon>
        <taxon>Pseudomonadati</taxon>
        <taxon>Thermodesulfobacteriota</taxon>
        <taxon>Desulfobacteria</taxon>
        <taxon>Desulfobacterales</taxon>
        <taxon>Desulfobacteraceae</taxon>
        <taxon>Desulforapulum</taxon>
    </lineage>
</organism>
<sequence>MILYGEETKKALILFGPGQTAREMIRAYGEVKLAAIRAQQESSGLYPGDYFPLLEETAKEIIEGQLDAQFPLPLSQGGAGTSFHMNLCEVLSEGTNRKYKGDFKAHPLDHLARFQSTNDTFPTAVTLMTFRYLEQVEQKVVCLQEQLVSRETLYEEWLMCGRTELQDALPMTLGQLYSAWAGPVERDRWRLNKLKERLRTIPLGGTAIGTGYSAPRNYVFSAEKHLRRITGLPLCRSQNLCDQVAHTDNLAECAAGLGLCADNLYKMCSDMLLYSSSLSGEIRHKEMQYGSTIMPDKSNPVLLELIRGLSMECASSAALIREYSRSGQMQLNANLPFLAEQMIRLFHSLTRALDCAAGPLMDALEPDREKMEARLAVSPALLNTLKDVLGYSRLKELIPRIKAASPSNRDALILWLNQNTGLSKAFLHDKFNYFNLTGFTKE</sequence>
<dbReference type="InterPro" id="IPR000362">
    <property type="entry name" value="Fumarate_lyase_fam"/>
</dbReference>
<dbReference type="OrthoDB" id="9802809at2"/>
<dbReference type="PANTHER" id="PTHR42696:SF2">
    <property type="entry name" value="ASPARTATE AMMONIA-LYASE"/>
    <property type="match status" value="1"/>
</dbReference>
<name>C0QEF7_DESAH</name>
<dbReference type="AlphaFoldDB" id="C0QEF7"/>
<dbReference type="HOGENOM" id="CLU_021594_4_0_7"/>
<dbReference type="InterPro" id="IPR020557">
    <property type="entry name" value="Fumarate_lyase_CS"/>
</dbReference>
<dbReference type="PRINTS" id="PR00145">
    <property type="entry name" value="ARGSUCLYASE"/>
</dbReference>
<dbReference type="Pfam" id="PF00206">
    <property type="entry name" value="Lyase_1"/>
    <property type="match status" value="1"/>
</dbReference>
<dbReference type="RefSeq" id="WP_012662523.1">
    <property type="nucleotide sequence ID" value="NC_012108.1"/>
</dbReference>
<proteinExistence type="predicted"/>
<evidence type="ECO:0000313" key="3">
    <source>
        <dbReference type="Proteomes" id="UP000000442"/>
    </source>
</evidence>
<evidence type="ECO:0000313" key="2">
    <source>
        <dbReference type="EMBL" id="ACN13274.1"/>
    </source>
</evidence>
<dbReference type="GO" id="GO:0008797">
    <property type="term" value="F:aspartate ammonia-lyase activity"/>
    <property type="evidence" value="ECO:0007669"/>
    <property type="project" value="TreeGrafter"/>
</dbReference>
<protein>
    <submittedName>
        <fullName evidence="2">Fumarate lyase (DEAD box)</fullName>
    </submittedName>
</protein>
<gene>
    <name evidence="2" type="ordered locus">HRM2_01520</name>
</gene>
<dbReference type="PRINTS" id="PR00149">
    <property type="entry name" value="FUMRATELYASE"/>
</dbReference>
<feature type="domain" description="Fumarate lyase N-terminal" evidence="1">
    <location>
        <begin position="54"/>
        <end position="311"/>
    </location>
</feature>
<accession>C0QEF7</accession>
<dbReference type="STRING" id="177437.HRM2_01520"/>
<dbReference type="SUPFAM" id="SSF48557">
    <property type="entry name" value="L-aspartase-like"/>
    <property type="match status" value="1"/>
</dbReference>
<keyword evidence="3" id="KW-1185">Reference proteome</keyword>
<dbReference type="EMBL" id="CP001087">
    <property type="protein sequence ID" value="ACN13274.1"/>
    <property type="molecule type" value="Genomic_DNA"/>
</dbReference>